<dbReference type="RefSeq" id="WP_305111677.1">
    <property type="nucleotide sequence ID" value="NZ_JAUTIX010000005.1"/>
</dbReference>
<evidence type="ECO:0000313" key="2">
    <source>
        <dbReference type="Proteomes" id="UP001178281"/>
    </source>
</evidence>
<keyword evidence="2" id="KW-1185">Reference proteome</keyword>
<reference evidence="1" key="1">
    <citation type="submission" date="2023-08" db="EMBL/GenBank/DDBJ databases">
        <title>The draft genome of Tsukamurella strandjordii strain 050030.</title>
        <authorList>
            <person name="Zhao F."/>
            <person name="Feng Y."/>
            <person name="Zong Z."/>
        </authorList>
    </citation>
    <scope>NUCLEOTIDE SEQUENCE</scope>
    <source>
        <strain evidence="1">050030</strain>
    </source>
</reference>
<accession>A0AA90SHL0</accession>
<protein>
    <recommendedName>
        <fullName evidence="3">Major capsid protein</fullName>
    </recommendedName>
</protein>
<dbReference type="Proteomes" id="UP001178281">
    <property type="component" value="Unassembled WGS sequence"/>
</dbReference>
<evidence type="ECO:0008006" key="3">
    <source>
        <dbReference type="Google" id="ProtNLM"/>
    </source>
</evidence>
<organism evidence="1 2">
    <name type="scientific">Tsukamurella strandjordii</name>
    <dbReference type="NCBI Taxonomy" id="147577"/>
    <lineage>
        <taxon>Bacteria</taxon>
        <taxon>Bacillati</taxon>
        <taxon>Actinomycetota</taxon>
        <taxon>Actinomycetes</taxon>
        <taxon>Mycobacteriales</taxon>
        <taxon>Tsukamurellaceae</taxon>
        <taxon>Tsukamurella</taxon>
    </lineage>
</organism>
<name>A0AA90SHL0_9ACTN</name>
<proteinExistence type="predicted"/>
<dbReference type="EMBL" id="JAUTIX010000005">
    <property type="protein sequence ID" value="MDP0398919.1"/>
    <property type="molecule type" value="Genomic_DNA"/>
</dbReference>
<evidence type="ECO:0000313" key="1">
    <source>
        <dbReference type="EMBL" id="MDP0398919.1"/>
    </source>
</evidence>
<sequence length="398" mass="43124">MRTIDFAKFLAPISGNDVARRGYHTEGDLSPARVTETSDGVDLNSLWQDHMAALALVNEKRNTLANLLSYKTTESALAVAQSPDNGVKFEDASEFGLPQSYRVVQDYIRMGLPFKDYDLRSAYTWKFLRDASAKQVDAILAAGIAADNRLVTGSIFNRLFNPAPTVAEDTALTVFPLYNNDGTVPPPYLGKQFDANVNHYFTTHSTVLDSRDIEDGMKLLTDKGFGTKASGSTILIIANEYTLEGITEWRRGMPSRAPEAGETEAPTARYDFVLSAGAPAYLTDEQVIGKIAPESFNGLDVIGSYGPAMVITNHLIPANYVLVVATGGPNSDLNPMAFREHPAVNYQGLRTIAGNQNGYPLIDSFLSRSFGVGVARRGAAACIQVTTSPTYTAPIFSV</sequence>
<gene>
    <name evidence="1" type="ORF">Q7X28_13380</name>
</gene>
<comment type="caution">
    <text evidence="1">The sequence shown here is derived from an EMBL/GenBank/DDBJ whole genome shotgun (WGS) entry which is preliminary data.</text>
</comment>
<dbReference type="AlphaFoldDB" id="A0AA90SHL0"/>